<evidence type="ECO:0000313" key="2">
    <source>
        <dbReference type="Proteomes" id="UP001055879"/>
    </source>
</evidence>
<organism evidence="1 2">
    <name type="scientific">Arctium lappa</name>
    <name type="common">Greater burdock</name>
    <name type="synonym">Lappa major</name>
    <dbReference type="NCBI Taxonomy" id="4217"/>
    <lineage>
        <taxon>Eukaryota</taxon>
        <taxon>Viridiplantae</taxon>
        <taxon>Streptophyta</taxon>
        <taxon>Embryophyta</taxon>
        <taxon>Tracheophyta</taxon>
        <taxon>Spermatophyta</taxon>
        <taxon>Magnoliopsida</taxon>
        <taxon>eudicotyledons</taxon>
        <taxon>Gunneridae</taxon>
        <taxon>Pentapetalae</taxon>
        <taxon>asterids</taxon>
        <taxon>campanulids</taxon>
        <taxon>Asterales</taxon>
        <taxon>Asteraceae</taxon>
        <taxon>Carduoideae</taxon>
        <taxon>Cardueae</taxon>
        <taxon>Arctiinae</taxon>
        <taxon>Arctium</taxon>
    </lineage>
</organism>
<keyword evidence="2" id="KW-1185">Reference proteome</keyword>
<comment type="caution">
    <text evidence="1">The sequence shown here is derived from an EMBL/GenBank/DDBJ whole genome shotgun (WGS) entry which is preliminary data.</text>
</comment>
<gene>
    <name evidence="1" type="ORF">L6452_36919</name>
</gene>
<name>A0ACB8Y329_ARCLA</name>
<dbReference type="Proteomes" id="UP001055879">
    <property type="component" value="Linkage Group LG14"/>
</dbReference>
<reference evidence="1 2" key="2">
    <citation type="journal article" date="2022" name="Mol. Ecol. Resour.">
        <title>The genomes of chicory, endive, great burdock and yacon provide insights into Asteraceae paleo-polyploidization history and plant inulin production.</title>
        <authorList>
            <person name="Fan W."/>
            <person name="Wang S."/>
            <person name="Wang H."/>
            <person name="Wang A."/>
            <person name="Jiang F."/>
            <person name="Liu H."/>
            <person name="Zhao H."/>
            <person name="Xu D."/>
            <person name="Zhang Y."/>
        </authorList>
    </citation>
    <scope>NUCLEOTIDE SEQUENCE [LARGE SCALE GENOMIC DNA]</scope>
    <source>
        <strain evidence="2">cv. Niubang</strain>
    </source>
</reference>
<protein>
    <submittedName>
        <fullName evidence="1">Uncharacterized protein</fullName>
    </submittedName>
</protein>
<proteinExistence type="predicted"/>
<evidence type="ECO:0000313" key="1">
    <source>
        <dbReference type="EMBL" id="KAI3677653.1"/>
    </source>
</evidence>
<accession>A0ACB8Y329</accession>
<dbReference type="EMBL" id="CM042060">
    <property type="protein sequence ID" value="KAI3677653.1"/>
    <property type="molecule type" value="Genomic_DNA"/>
</dbReference>
<sequence>MMLSELLLQPSSPSHSYFLPNLDSNLDPNLDFSSSIFTTPENSSSILSVNFPGLSDHFFSVEYPFSGYDHMEGLDDVCRWLCDDDQEMEQIPEEMSSGNDHFWSPNVSQKSSEASVYAPSEERQSSMVLETDDAMETESRNGIQNLLMAYADAMGIGQKELANVIMKCIRKKTDPNGSPVERIAHNLFQPVEDQEDAYLKLESVRNFNPAFRAFYEIFPYGRFAHFAANSAILDSVPTGINSVHIVDFDIGEGTQWPPVIEAMARTKKSLTITSIKLEDHNSGFEGTKKHLCNFARTFGLDLKFQEMGMAEMVKELDGSEFLAFNCMVGLPHMGRTRKTSQIMEFLKLAKGILSKNEGIITIGNGEEGERMRDSLDYTSFFDNYLVHYNALYESMEWGFPSYLNEARMAMETLFVAPYVSSTFWFERWEERREYEMVFEKGFGLKGRKTSNESRNEAMEMVKEGESPYGIRVEGDDENEMVLEWRGVPLVRVYVYSVS</sequence>
<reference evidence="2" key="1">
    <citation type="journal article" date="2022" name="Mol. Ecol. Resour.">
        <title>The genomes of chicory, endive, great burdock and yacon provide insights into Asteraceae palaeo-polyploidization history and plant inulin production.</title>
        <authorList>
            <person name="Fan W."/>
            <person name="Wang S."/>
            <person name="Wang H."/>
            <person name="Wang A."/>
            <person name="Jiang F."/>
            <person name="Liu H."/>
            <person name="Zhao H."/>
            <person name="Xu D."/>
            <person name="Zhang Y."/>
        </authorList>
    </citation>
    <scope>NUCLEOTIDE SEQUENCE [LARGE SCALE GENOMIC DNA]</scope>
    <source>
        <strain evidence="2">cv. Niubang</strain>
    </source>
</reference>